<dbReference type="SUPFAM" id="SSF49879">
    <property type="entry name" value="SMAD/FHA domain"/>
    <property type="match status" value="1"/>
</dbReference>
<dbReference type="InterPro" id="IPR050697">
    <property type="entry name" value="Adenylyl/Guanylyl_Cyclase_3/4"/>
</dbReference>
<comment type="caution">
    <text evidence="4">The sequence shown here is derived from an EMBL/GenBank/DDBJ whole genome shotgun (WGS) entry which is preliminary data.</text>
</comment>
<dbReference type="Pfam" id="PF00498">
    <property type="entry name" value="FHA"/>
    <property type="match status" value="1"/>
</dbReference>
<dbReference type="PANTHER" id="PTHR43081">
    <property type="entry name" value="ADENYLATE CYCLASE, TERMINAL-DIFFERENTIATION SPECIFIC-RELATED"/>
    <property type="match status" value="1"/>
</dbReference>
<organism evidence="4 5">
    <name type="scientific">Lyngbya confervoides BDU141951</name>
    <dbReference type="NCBI Taxonomy" id="1574623"/>
    <lineage>
        <taxon>Bacteria</taxon>
        <taxon>Bacillati</taxon>
        <taxon>Cyanobacteriota</taxon>
        <taxon>Cyanophyceae</taxon>
        <taxon>Oscillatoriophycideae</taxon>
        <taxon>Oscillatoriales</taxon>
        <taxon>Microcoleaceae</taxon>
        <taxon>Lyngbya</taxon>
    </lineage>
</organism>
<evidence type="ECO:0000259" key="3">
    <source>
        <dbReference type="PROSITE" id="PS50125"/>
    </source>
</evidence>
<gene>
    <name evidence="4" type="ORF">QQ91_0004490</name>
</gene>
<dbReference type="InterPro" id="IPR008984">
    <property type="entry name" value="SMAD_FHA_dom_sf"/>
</dbReference>
<dbReference type="RefSeq" id="WP_250833256.1">
    <property type="nucleotide sequence ID" value="NZ_JTHE03000029.1"/>
</dbReference>
<dbReference type="Gene3D" id="3.30.70.1230">
    <property type="entry name" value="Nucleotide cyclase"/>
    <property type="match status" value="1"/>
</dbReference>
<proteinExistence type="inferred from homology"/>
<feature type="domain" description="FHA" evidence="2">
    <location>
        <begin position="100"/>
        <end position="150"/>
    </location>
</feature>
<reference evidence="4 5" key="1">
    <citation type="journal article" date="2015" name="Genome Announc.">
        <title>Draft Genome Sequence of Filamentous Marine Cyanobacterium Lyngbya confervoides Strain BDU141951.</title>
        <authorList>
            <person name="Chandrababunaidu M.M."/>
            <person name="Sen D."/>
            <person name="Tripathy S."/>
        </authorList>
    </citation>
    <scope>NUCLEOTIDE SEQUENCE [LARGE SCALE GENOMIC DNA]</scope>
    <source>
        <strain evidence="4 5">BDU141951</strain>
    </source>
</reference>
<dbReference type="PROSITE" id="PS50125">
    <property type="entry name" value="GUANYLATE_CYCLASE_2"/>
    <property type="match status" value="1"/>
</dbReference>
<dbReference type="PANTHER" id="PTHR43081:SF1">
    <property type="entry name" value="ADENYLATE CYCLASE, TERMINAL-DIFFERENTIATION SPECIFIC"/>
    <property type="match status" value="1"/>
</dbReference>
<accession>A0ABD4T105</accession>
<protein>
    <submittedName>
        <fullName evidence="4">Adenylate/guanylate cyclase domain-containing protein</fullName>
    </submittedName>
</protein>
<dbReference type="EMBL" id="JTHE03000029">
    <property type="protein sequence ID" value="MCM1982091.1"/>
    <property type="molecule type" value="Genomic_DNA"/>
</dbReference>
<dbReference type="InterPro" id="IPR029787">
    <property type="entry name" value="Nucleotide_cyclase"/>
</dbReference>
<dbReference type="Pfam" id="PF00211">
    <property type="entry name" value="Guanylate_cyc"/>
    <property type="match status" value="1"/>
</dbReference>
<dbReference type="Proteomes" id="UP000031561">
    <property type="component" value="Unassembled WGS sequence"/>
</dbReference>
<dbReference type="SMART" id="SM00240">
    <property type="entry name" value="FHA"/>
    <property type="match status" value="1"/>
</dbReference>
<dbReference type="PROSITE" id="PS50006">
    <property type="entry name" value="FHA_DOMAIN"/>
    <property type="match status" value="1"/>
</dbReference>
<comment type="similarity">
    <text evidence="1">Belongs to the adenylyl cyclase class-3 family.</text>
</comment>
<dbReference type="CDD" id="cd00060">
    <property type="entry name" value="FHA"/>
    <property type="match status" value="1"/>
</dbReference>
<evidence type="ECO:0000313" key="5">
    <source>
        <dbReference type="Proteomes" id="UP000031561"/>
    </source>
</evidence>
<dbReference type="Gene3D" id="2.60.200.20">
    <property type="match status" value="1"/>
</dbReference>
<evidence type="ECO:0000313" key="4">
    <source>
        <dbReference type="EMBL" id="MCM1982091.1"/>
    </source>
</evidence>
<sequence length="399" mass="44577">MKSVPQSDYEFGGSGIADLLSMRTLQDLSTAQLIELVLHQERVIGHLSRKNQELMKQIQGQGGSEASVAYPRDQDKTAPRLFLQTDSTSRPIVLNGGPSWTLGRGDENTITLDDHCMSRNHAMIQEIDRREYYLIDLGSRNGSFVNHRRVSVPTALKHGDQITLGQTNFLFSCPQQVVASKMTIPSELVQDPVAMATNVLHVRRLISVLVVDIRSFTRLTRQLDEHVLSEVVGAWFNAVGKIIRHYGSWVDKYIGDAVMAVWIHGSHDVSQEEILRPFQALKALYEMTRQMHCHYPLPFPLQIGAGLNTGLAMVGNTGSGDRPDYTALGDTVNAAFRLETSTKQLQVDIALGAKTYEYLQRHCRSSLPFQQQALSLKGYDRPTVVYTLHFSDLAGFLDP</sequence>
<dbReference type="AlphaFoldDB" id="A0ABD4T105"/>
<dbReference type="InterPro" id="IPR000253">
    <property type="entry name" value="FHA_dom"/>
</dbReference>
<dbReference type="SMART" id="SM00044">
    <property type="entry name" value="CYCc"/>
    <property type="match status" value="1"/>
</dbReference>
<evidence type="ECO:0000256" key="1">
    <source>
        <dbReference type="ARBA" id="ARBA00005381"/>
    </source>
</evidence>
<dbReference type="GO" id="GO:0004016">
    <property type="term" value="F:adenylate cyclase activity"/>
    <property type="evidence" value="ECO:0007669"/>
    <property type="project" value="UniProtKB-ARBA"/>
</dbReference>
<dbReference type="InterPro" id="IPR001054">
    <property type="entry name" value="A/G_cyclase"/>
</dbReference>
<dbReference type="SUPFAM" id="SSF55073">
    <property type="entry name" value="Nucleotide cyclase"/>
    <property type="match status" value="1"/>
</dbReference>
<dbReference type="CDD" id="cd07302">
    <property type="entry name" value="CHD"/>
    <property type="match status" value="1"/>
</dbReference>
<keyword evidence="5" id="KW-1185">Reference proteome</keyword>
<feature type="domain" description="Guanylate cyclase" evidence="3">
    <location>
        <begin position="207"/>
        <end position="339"/>
    </location>
</feature>
<name>A0ABD4T105_9CYAN</name>
<evidence type="ECO:0000259" key="2">
    <source>
        <dbReference type="PROSITE" id="PS50006"/>
    </source>
</evidence>